<dbReference type="EMBL" id="AP027081">
    <property type="protein sequence ID" value="BDU76529.1"/>
    <property type="molecule type" value="Genomic_DNA"/>
</dbReference>
<keyword evidence="1 2" id="KW-0732">Signal</keyword>
<evidence type="ECO:0000259" key="3">
    <source>
        <dbReference type="Pfam" id="PF13505"/>
    </source>
</evidence>
<dbReference type="InterPro" id="IPR011250">
    <property type="entry name" value="OMP/PagP_B-barrel"/>
</dbReference>
<accession>A0AA48GUL6</accession>
<evidence type="ECO:0000313" key="4">
    <source>
        <dbReference type="EMBL" id="BDU76529.1"/>
    </source>
</evidence>
<dbReference type="Pfam" id="PF13505">
    <property type="entry name" value="OMP_b-brl"/>
    <property type="match status" value="1"/>
</dbReference>
<dbReference type="Proteomes" id="UP001228113">
    <property type="component" value="Chromosome"/>
</dbReference>
<evidence type="ECO:0000256" key="1">
    <source>
        <dbReference type="ARBA" id="ARBA00022729"/>
    </source>
</evidence>
<dbReference type="RefSeq" id="WP_316411439.1">
    <property type="nucleotide sequence ID" value="NZ_AP027081.1"/>
</dbReference>
<proteinExistence type="predicted"/>
<feature type="signal peptide" evidence="2">
    <location>
        <begin position="1"/>
        <end position="20"/>
    </location>
</feature>
<dbReference type="AlphaFoldDB" id="A0AA48GUL6"/>
<reference evidence="4" key="1">
    <citation type="journal article" date="2023" name="Int. J. Syst. Evol. Microbiol.">
        <title>Mesoterricola silvestris gen. nov., sp. nov., Mesoterricola sediminis sp. nov., Geothrix oryzae sp. nov., Geothrix edaphica sp. nov., Geothrix rubra sp. nov., and Geothrix limicola sp. nov., six novel members of Acidobacteriota isolated from soils.</title>
        <authorList>
            <person name="Itoh H."/>
            <person name="Sugisawa Y."/>
            <person name="Mise K."/>
            <person name="Xu Z."/>
            <person name="Kuniyasu M."/>
            <person name="Ushijima N."/>
            <person name="Kawano K."/>
            <person name="Kobayashi E."/>
            <person name="Shiratori Y."/>
            <person name="Masuda Y."/>
            <person name="Senoo K."/>
        </authorList>
    </citation>
    <scope>NUCLEOTIDE SEQUENCE</scope>
    <source>
        <strain evidence="4">W786</strain>
    </source>
</reference>
<feature type="chain" id="PRO_5041220479" description="Outer membrane protein beta-barrel domain-containing protein" evidence="2">
    <location>
        <begin position="21"/>
        <end position="186"/>
    </location>
</feature>
<sequence>MNKRLTILALALTGATLASAQGTDSFVITGGLAFAQGNAQDLTGKVGGGFQAEVGYQFHPQDFGTDVRVYGGWTKLPAATSTTERTTYELAGPHVGFDIVYAPWTRVQVFTGPSAHVWQVVRQGEGGGKVGDQGLKLGWRAGFSYRFARAWEAGAAYTLTEWRSSPDDGITPTRPAYLSLTVSYRF</sequence>
<organism evidence="4 5">
    <name type="scientific">Mesoterricola sediminis</name>
    <dbReference type="NCBI Taxonomy" id="2927980"/>
    <lineage>
        <taxon>Bacteria</taxon>
        <taxon>Pseudomonadati</taxon>
        <taxon>Acidobacteriota</taxon>
        <taxon>Holophagae</taxon>
        <taxon>Holophagales</taxon>
        <taxon>Holophagaceae</taxon>
        <taxon>Mesoterricola</taxon>
    </lineage>
</organism>
<protein>
    <recommendedName>
        <fullName evidence="3">Outer membrane protein beta-barrel domain-containing protein</fullName>
    </recommendedName>
</protein>
<dbReference type="Gene3D" id="2.40.160.20">
    <property type="match status" value="1"/>
</dbReference>
<feature type="domain" description="Outer membrane protein beta-barrel" evidence="3">
    <location>
        <begin position="7"/>
        <end position="186"/>
    </location>
</feature>
<evidence type="ECO:0000313" key="5">
    <source>
        <dbReference type="Proteomes" id="UP001228113"/>
    </source>
</evidence>
<dbReference type="InterPro" id="IPR027385">
    <property type="entry name" value="Beta-barrel_OMP"/>
</dbReference>
<dbReference type="SUPFAM" id="SSF56925">
    <property type="entry name" value="OMPA-like"/>
    <property type="match status" value="1"/>
</dbReference>
<gene>
    <name evidence="4" type="ORF">METESE_14870</name>
</gene>
<evidence type="ECO:0000256" key="2">
    <source>
        <dbReference type="SAM" id="SignalP"/>
    </source>
</evidence>
<keyword evidence="5" id="KW-1185">Reference proteome</keyword>
<dbReference type="KEGG" id="msea:METESE_14870"/>
<name>A0AA48GUL6_9BACT</name>